<dbReference type="OrthoDB" id="9816519at2"/>
<proteinExistence type="predicted"/>
<dbReference type="Gene3D" id="3.10.580.10">
    <property type="entry name" value="CBS-domain"/>
    <property type="match status" value="1"/>
</dbReference>
<dbReference type="Proteomes" id="UP000029507">
    <property type="component" value="Chromosome"/>
</dbReference>
<protein>
    <recommendedName>
        <fullName evidence="3">CBS domain-containing protein</fullName>
    </recommendedName>
</protein>
<dbReference type="KEGG" id="pste:PSTEL_24750"/>
<dbReference type="RefSeq" id="WP_038699202.1">
    <property type="nucleotide sequence ID" value="NZ_CP009286.1"/>
</dbReference>
<dbReference type="HOGENOM" id="CLU_1883725_0_0_9"/>
<sequence>MIITQAASPSRGVSSLLRSAPVLREQQTCREAIRLMFEHPESKCIVICDEGDRPVGLLMSEPFFLRATGRSGADSFYRESALGQAQTHLLTADIESDPSEIMARLLERHPAQQNDSILITRNGKLAGTLTPADLRTLLS</sequence>
<dbReference type="InterPro" id="IPR046342">
    <property type="entry name" value="CBS_dom_sf"/>
</dbReference>
<evidence type="ECO:0000313" key="2">
    <source>
        <dbReference type="Proteomes" id="UP000029507"/>
    </source>
</evidence>
<organism evidence="1 2">
    <name type="scientific">Paenibacillus stellifer</name>
    <dbReference type="NCBI Taxonomy" id="169760"/>
    <lineage>
        <taxon>Bacteria</taxon>
        <taxon>Bacillati</taxon>
        <taxon>Bacillota</taxon>
        <taxon>Bacilli</taxon>
        <taxon>Bacillales</taxon>
        <taxon>Paenibacillaceae</taxon>
        <taxon>Paenibacillus</taxon>
    </lineage>
</organism>
<keyword evidence="2" id="KW-1185">Reference proteome</keyword>
<evidence type="ECO:0008006" key="3">
    <source>
        <dbReference type="Google" id="ProtNLM"/>
    </source>
</evidence>
<name>A0A089M2X9_9BACL</name>
<gene>
    <name evidence="1" type="ORF">PSTEL_24750</name>
</gene>
<dbReference type="EMBL" id="CP009286">
    <property type="protein sequence ID" value="AIQ65838.1"/>
    <property type="molecule type" value="Genomic_DNA"/>
</dbReference>
<evidence type="ECO:0000313" key="1">
    <source>
        <dbReference type="EMBL" id="AIQ65838.1"/>
    </source>
</evidence>
<accession>A0A089M2X9</accession>
<dbReference type="AlphaFoldDB" id="A0A089M2X9"/>
<dbReference type="SUPFAM" id="SSF54631">
    <property type="entry name" value="CBS-domain pair"/>
    <property type="match status" value="1"/>
</dbReference>
<reference evidence="1 2" key="1">
    <citation type="submission" date="2014-08" db="EMBL/GenBank/DDBJ databases">
        <title>Comparative genomics of the Paenibacillus odorifer group.</title>
        <authorList>
            <person name="den Bakker H.C."/>
            <person name="Tsai Y.-C."/>
            <person name="Martin N."/>
            <person name="Korlach J."/>
            <person name="Wiedmann M."/>
        </authorList>
    </citation>
    <scope>NUCLEOTIDE SEQUENCE [LARGE SCALE GENOMIC DNA]</scope>
    <source>
        <strain evidence="1 2">DSM 14472</strain>
    </source>
</reference>
<dbReference type="STRING" id="169760.PSTEL_24750"/>